<dbReference type="PROSITE" id="PS51257">
    <property type="entry name" value="PROKAR_LIPOPROTEIN"/>
    <property type="match status" value="1"/>
</dbReference>
<dbReference type="Pfam" id="PF00481">
    <property type="entry name" value="PP2C"/>
    <property type="match status" value="1"/>
</dbReference>
<dbReference type="Gene3D" id="3.60.40.10">
    <property type="entry name" value="PPM-type phosphatase domain"/>
    <property type="match status" value="1"/>
</dbReference>
<proteinExistence type="predicted"/>
<gene>
    <name evidence="4" type="ORF">BUALT_Bualt09G0031100</name>
</gene>
<protein>
    <recommendedName>
        <fullName evidence="3">PPM-type phosphatase domain-containing protein</fullName>
    </recommendedName>
</protein>
<name>A0AAV6X0Y0_9LAMI</name>
<keyword evidence="5" id="KW-1185">Reference proteome</keyword>
<dbReference type="CDD" id="cd00143">
    <property type="entry name" value="PP2Cc"/>
    <property type="match status" value="1"/>
</dbReference>
<feature type="chain" id="PRO_5043697854" description="PPM-type phosphatase domain-containing protein" evidence="2">
    <location>
        <begin position="24"/>
        <end position="370"/>
    </location>
</feature>
<dbReference type="AlphaFoldDB" id="A0AAV6X0Y0"/>
<dbReference type="InterPro" id="IPR001932">
    <property type="entry name" value="PPM-type_phosphatase-like_dom"/>
</dbReference>
<dbReference type="SMART" id="SM00332">
    <property type="entry name" value="PP2Cc"/>
    <property type="match status" value="1"/>
</dbReference>
<evidence type="ECO:0000256" key="2">
    <source>
        <dbReference type="SAM" id="SignalP"/>
    </source>
</evidence>
<evidence type="ECO:0000313" key="5">
    <source>
        <dbReference type="Proteomes" id="UP000826271"/>
    </source>
</evidence>
<feature type="compositionally biased region" description="Polar residues" evidence="1">
    <location>
        <begin position="206"/>
        <end position="223"/>
    </location>
</feature>
<dbReference type="PANTHER" id="PTHR47992">
    <property type="entry name" value="PROTEIN PHOSPHATASE"/>
    <property type="match status" value="1"/>
</dbReference>
<comment type="caution">
    <text evidence="4">The sequence shown here is derived from an EMBL/GenBank/DDBJ whole genome shotgun (WGS) entry which is preliminary data.</text>
</comment>
<reference evidence="4" key="1">
    <citation type="submission" date="2019-10" db="EMBL/GenBank/DDBJ databases">
        <authorList>
            <person name="Zhang R."/>
            <person name="Pan Y."/>
            <person name="Wang J."/>
            <person name="Ma R."/>
            <person name="Yu S."/>
        </authorList>
    </citation>
    <scope>NUCLEOTIDE SEQUENCE</scope>
    <source>
        <strain evidence="4">LA-IB0</strain>
        <tissue evidence="4">Leaf</tissue>
    </source>
</reference>
<dbReference type="PROSITE" id="PS51746">
    <property type="entry name" value="PPM_2"/>
    <property type="match status" value="1"/>
</dbReference>
<feature type="signal peptide" evidence="2">
    <location>
        <begin position="1"/>
        <end position="23"/>
    </location>
</feature>
<evidence type="ECO:0000313" key="4">
    <source>
        <dbReference type="EMBL" id="KAG8376128.1"/>
    </source>
</evidence>
<sequence>MEGHKILLLVLGVILCAISSCSCSCSCSSLGIGATEGAGSPSFTLSPEVLDRIINRAVKTNISLDDITMNCQFSTMKGRRQYQEDRIFCNLDNVIPFHGYLGSKMVKVGVVAVFDGHIGEEASDMASKIFESEFLLNTYRVNHQSEIGYGYFVPWSGPDSTLRRDDYVKAVEENLASGTTAVIALLVDNQILVANVGDSKALLCSKNTQSSQDGGSQHLSPIQLTRDHNALRDDERARIEAGGGYIIDWDVPLVMGHFPMTRAIGDVPLKRYGIIAEPEVTGWQPLSANDSYLVVASDGIFESLSPEDVCNLLDGEGDNKSSIKHFPSQPASAADFIVQTAYVKGSSDNLSVVVVPLFSKRSTESIQDAI</sequence>
<organism evidence="4 5">
    <name type="scientific">Buddleja alternifolia</name>
    <dbReference type="NCBI Taxonomy" id="168488"/>
    <lineage>
        <taxon>Eukaryota</taxon>
        <taxon>Viridiplantae</taxon>
        <taxon>Streptophyta</taxon>
        <taxon>Embryophyta</taxon>
        <taxon>Tracheophyta</taxon>
        <taxon>Spermatophyta</taxon>
        <taxon>Magnoliopsida</taxon>
        <taxon>eudicotyledons</taxon>
        <taxon>Gunneridae</taxon>
        <taxon>Pentapetalae</taxon>
        <taxon>asterids</taxon>
        <taxon>lamiids</taxon>
        <taxon>Lamiales</taxon>
        <taxon>Scrophulariaceae</taxon>
        <taxon>Buddlejeae</taxon>
        <taxon>Buddleja</taxon>
    </lineage>
</organism>
<feature type="domain" description="PPM-type phosphatase" evidence="3">
    <location>
        <begin position="70"/>
        <end position="357"/>
    </location>
</feature>
<dbReference type="InterPro" id="IPR036457">
    <property type="entry name" value="PPM-type-like_dom_sf"/>
</dbReference>
<dbReference type="SUPFAM" id="SSF81606">
    <property type="entry name" value="PP2C-like"/>
    <property type="match status" value="1"/>
</dbReference>
<feature type="region of interest" description="Disordered" evidence="1">
    <location>
        <begin position="206"/>
        <end position="227"/>
    </location>
</feature>
<dbReference type="GO" id="GO:0004722">
    <property type="term" value="F:protein serine/threonine phosphatase activity"/>
    <property type="evidence" value="ECO:0007669"/>
    <property type="project" value="InterPro"/>
</dbReference>
<keyword evidence="2" id="KW-0732">Signal</keyword>
<accession>A0AAV6X0Y0</accession>
<dbReference type="Proteomes" id="UP000826271">
    <property type="component" value="Unassembled WGS sequence"/>
</dbReference>
<evidence type="ECO:0000256" key="1">
    <source>
        <dbReference type="SAM" id="MobiDB-lite"/>
    </source>
</evidence>
<dbReference type="InterPro" id="IPR015655">
    <property type="entry name" value="PP2C"/>
</dbReference>
<evidence type="ECO:0000259" key="3">
    <source>
        <dbReference type="PROSITE" id="PS51746"/>
    </source>
</evidence>
<dbReference type="EMBL" id="WHWC01000009">
    <property type="protein sequence ID" value="KAG8376128.1"/>
    <property type="molecule type" value="Genomic_DNA"/>
</dbReference>